<dbReference type="PANTHER" id="PTHR14187:SF5">
    <property type="entry name" value="HEAT SHOCK 70 KDA PROTEIN 12A"/>
    <property type="match status" value="1"/>
</dbReference>
<keyword evidence="3" id="KW-1185">Reference proteome</keyword>
<evidence type="ECO:0000313" key="2">
    <source>
        <dbReference type="EMBL" id="KAH7283575.1"/>
    </source>
</evidence>
<accession>A0A8T2QJ62</accession>
<dbReference type="PANTHER" id="PTHR14187">
    <property type="entry name" value="ALPHA KINASE/ELONGATION FACTOR 2 KINASE"/>
    <property type="match status" value="1"/>
</dbReference>
<dbReference type="SUPFAM" id="SSF53067">
    <property type="entry name" value="Actin-like ATPase domain"/>
    <property type="match status" value="2"/>
</dbReference>
<evidence type="ECO:0000313" key="3">
    <source>
        <dbReference type="Proteomes" id="UP000825935"/>
    </source>
</evidence>
<feature type="region of interest" description="Disordered" evidence="1">
    <location>
        <begin position="14"/>
        <end position="35"/>
    </location>
</feature>
<comment type="caution">
    <text evidence="2">The sequence shown here is derived from an EMBL/GenBank/DDBJ whole genome shotgun (WGS) entry which is preliminary data.</text>
</comment>
<dbReference type="InterPro" id="IPR043129">
    <property type="entry name" value="ATPase_NBD"/>
</dbReference>
<organism evidence="2 3">
    <name type="scientific">Ceratopteris richardii</name>
    <name type="common">Triangle waterfern</name>
    <dbReference type="NCBI Taxonomy" id="49495"/>
    <lineage>
        <taxon>Eukaryota</taxon>
        <taxon>Viridiplantae</taxon>
        <taxon>Streptophyta</taxon>
        <taxon>Embryophyta</taxon>
        <taxon>Tracheophyta</taxon>
        <taxon>Polypodiopsida</taxon>
        <taxon>Polypodiidae</taxon>
        <taxon>Polypodiales</taxon>
        <taxon>Pteridineae</taxon>
        <taxon>Pteridaceae</taxon>
        <taxon>Parkerioideae</taxon>
        <taxon>Ceratopteris</taxon>
    </lineage>
</organism>
<dbReference type="CDD" id="cd10229">
    <property type="entry name" value="ASKHA_NBD_HSP70_HSPA12"/>
    <property type="match status" value="1"/>
</dbReference>
<dbReference type="AlphaFoldDB" id="A0A8T2QJ62"/>
<protein>
    <submittedName>
        <fullName evidence="2">Uncharacterized protein</fullName>
    </submittedName>
</protein>
<gene>
    <name evidence="2" type="ORF">KP509_34G014400</name>
</gene>
<dbReference type="Gene3D" id="3.30.420.40">
    <property type="match status" value="1"/>
</dbReference>
<feature type="compositionally biased region" description="Basic and acidic residues" evidence="1">
    <location>
        <begin position="14"/>
        <end position="24"/>
    </location>
</feature>
<dbReference type="Proteomes" id="UP000825935">
    <property type="component" value="Chromosome 34"/>
</dbReference>
<proteinExistence type="predicted"/>
<reference evidence="2" key="1">
    <citation type="submission" date="2021-08" db="EMBL/GenBank/DDBJ databases">
        <title>WGS assembly of Ceratopteris richardii.</title>
        <authorList>
            <person name="Marchant D.B."/>
            <person name="Chen G."/>
            <person name="Jenkins J."/>
            <person name="Shu S."/>
            <person name="Leebens-Mack J."/>
            <person name="Grimwood J."/>
            <person name="Schmutz J."/>
            <person name="Soltis P."/>
            <person name="Soltis D."/>
            <person name="Chen Z.-H."/>
        </authorList>
    </citation>
    <scope>NUCLEOTIDE SEQUENCE</scope>
    <source>
        <strain evidence="2">Whitten #5841</strain>
        <tissue evidence="2">Leaf</tissue>
    </source>
</reference>
<dbReference type="OrthoDB" id="546249at2759"/>
<sequence length="658" mass="73320">MGCCCVKEEAKGDRIPMPPDERLPSHPPVDPGVRSVETKPEQAKQAEVIIAVDFGTTFSGFAYVKNSVRSMEIKDNCVWPGAAKAGAMAYCKNQTSLFYRPSPAQSGDFELKAWGWSAFVAYDEAISAASAARRPSDVSDGLQMASDSGLLDQRPGDSLNYSNASTGFFAHNFKLHLAPKDSEMAMVPHLPGNLTPEKLTVDYLRCLADYIMEQLKGAMRNDLSKEDVQWCLTVPAIWDEKAKQLMRCYAEKAGMIQGPDSPKGVPASPRPLHIILEPEAASAYCQDSINGSLTFETGDRILIADVGGGTIDLVVHEILECDARGGATKVKEVVPSYGAIGGGTFVDRHFFKLVENRISCFKDYCEQVNPSMPMHLFKWWQGVKLDFDGSSGYSANFSLIRSGLDEEWQKYDRNRGVQKDDRHYSSLSLDLDDLRQIFDPEVNKVLRLIEQQIDTVEIIVVVGGFASSQYLRKMVKKRFNHRMKHIILPMDPGRAICRGAVGLYMRRSYIQSRKSRRTYGIEAARDAVSDDPSELVVRDHNGEKNCTKCFIPFVKKEEELGIGHLIKKTFFPLSSSSKEIKIVVYSSPRELPKYVIEDDAQYEGSFEVDVSSGMSLGISRQIEVRMIFGDSLITVNAVPLNFGTREEQKGLVVRFDSN</sequence>
<dbReference type="OMA" id="TELQHMM"/>
<dbReference type="EMBL" id="CM035439">
    <property type="protein sequence ID" value="KAH7283575.1"/>
    <property type="molecule type" value="Genomic_DNA"/>
</dbReference>
<name>A0A8T2QJ62_CERRI</name>
<evidence type="ECO:0000256" key="1">
    <source>
        <dbReference type="SAM" id="MobiDB-lite"/>
    </source>
</evidence>